<reference evidence="1" key="1">
    <citation type="submission" date="2017-05" db="UniProtKB">
        <authorList>
            <consortium name="EnsemblMetazoa"/>
        </authorList>
    </citation>
    <scope>IDENTIFICATION</scope>
</reference>
<dbReference type="InParanoid" id="A0A1X7TL11"/>
<name>A0A1X7TL11_AMPQE</name>
<proteinExistence type="predicted"/>
<dbReference type="EnsemblMetazoa" id="Aqu2.1.15572_001">
    <property type="protein sequence ID" value="Aqu2.1.15572_001"/>
    <property type="gene ID" value="Aqu2.1.15572"/>
</dbReference>
<dbReference type="AlphaFoldDB" id="A0A1X7TL11"/>
<accession>A0A1X7TL11</accession>
<evidence type="ECO:0000313" key="1">
    <source>
        <dbReference type="EnsemblMetazoa" id="Aqu2.1.15572_001"/>
    </source>
</evidence>
<protein>
    <submittedName>
        <fullName evidence="1">Uncharacterized protein</fullName>
    </submittedName>
</protein>
<organism evidence="1">
    <name type="scientific">Amphimedon queenslandica</name>
    <name type="common">Sponge</name>
    <dbReference type="NCBI Taxonomy" id="400682"/>
    <lineage>
        <taxon>Eukaryota</taxon>
        <taxon>Metazoa</taxon>
        <taxon>Porifera</taxon>
        <taxon>Demospongiae</taxon>
        <taxon>Heteroscleromorpha</taxon>
        <taxon>Haplosclerida</taxon>
        <taxon>Niphatidae</taxon>
        <taxon>Amphimedon</taxon>
    </lineage>
</organism>
<sequence length="38" mass="4335">PGCCVMLAFKSNFVYITGSDVTDMHTVFYRLDTRVFIS</sequence>